<reference evidence="6" key="1">
    <citation type="submission" date="2016-06" db="EMBL/GenBank/DDBJ databases">
        <authorList>
            <person name="Rodrigo-Torres L."/>
            <person name="Arahal R.D."/>
            <person name="Lucena T."/>
        </authorList>
    </citation>
    <scope>NUCLEOTIDE SEQUENCE [LARGE SCALE GENOMIC DNA]</scope>
    <source>
        <strain evidence="6">CECT8203</strain>
    </source>
</reference>
<dbReference type="Proteomes" id="UP000219336">
    <property type="component" value="Unassembled WGS sequence"/>
</dbReference>
<dbReference type="PANTHER" id="PTHR10353:SF139">
    <property type="entry name" value="6-PHOSPHO-BETA-GLUCOSIDASE GMUD"/>
    <property type="match status" value="1"/>
</dbReference>
<evidence type="ECO:0000313" key="6">
    <source>
        <dbReference type="Proteomes" id="UP000219336"/>
    </source>
</evidence>
<organism evidence="5 6">
    <name type="scientific">Vibrio thalassae</name>
    <dbReference type="NCBI Taxonomy" id="1243014"/>
    <lineage>
        <taxon>Bacteria</taxon>
        <taxon>Pseudomonadati</taxon>
        <taxon>Pseudomonadota</taxon>
        <taxon>Gammaproteobacteria</taxon>
        <taxon>Vibrionales</taxon>
        <taxon>Vibrionaceae</taxon>
        <taxon>Vibrio</taxon>
    </lineage>
</organism>
<dbReference type="PRINTS" id="PR00131">
    <property type="entry name" value="GLHYDRLASE1"/>
</dbReference>
<dbReference type="InterPro" id="IPR001360">
    <property type="entry name" value="Glyco_hydro_1"/>
</dbReference>
<dbReference type="InterPro" id="IPR017853">
    <property type="entry name" value="GH"/>
</dbReference>
<protein>
    <submittedName>
        <fullName evidence="5">6-phospho-beta-glucosidase GmuD</fullName>
        <ecNumber evidence="5">3.2.1.86</ecNumber>
    </submittedName>
</protein>
<dbReference type="GO" id="GO:0005829">
    <property type="term" value="C:cytosol"/>
    <property type="evidence" value="ECO:0007669"/>
    <property type="project" value="TreeGrafter"/>
</dbReference>
<evidence type="ECO:0000256" key="4">
    <source>
        <dbReference type="RuleBase" id="RU003690"/>
    </source>
</evidence>
<evidence type="ECO:0000256" key="3">
    <source>
        <dbReference type="ARBA" id="ARBA00023295"/>
    </source>
</evidence>
<dbReference type="FunFam" id="3.20.20.80:FF:000004">
    <property type="entry name" value="Beta-glucosidase 6-phospho-beta-glucosidase"/>
    <property type="match status" value="1"/>
</dbReference>
<dbReference type="Gene3D" id="3.20.20.80">
    <property type="entry name" value="Glycosidases"/>
    <property type="match status" value="1"/>
</dbReference>
<dbReference type="EC" id="3.2.1.86" evidence="5"/>
<dbReference type="PANTHER" id="PTHR10353">
    <property type="entry name" value="GLYCOSYL HYDROLASE"/>
    <property type="match status" value="1"/>
</dbReference>
<dbReference type="OrthoDB" id="9765195at2"/>
<proteinExistence type="inferred from homology"/>
<dbReference type="SUPFAM" id="SSF51445">
    <property type="entry name" value="(Trans)glycosidases"/>
    <property type="match status" value="1"/>
</dbReference>
<accession>A0A240EKA8</accession>
<dbReference type="Pfam" id="PF00232">
    <property type="entry name" value="Glyco_hydro_1"/>
    <property type="match status" value="1"/>
</dbReference>
<evidence type="ECO:0000256" key="1">
    <source>
        <dbReference type="ARBA" id="ARBA00010838"/>
    </source>
</evidence>
<keyword evidence="3 5" id="KW-0326">Glycosidase</keyword>
<dbReference type="GO" id="GO:0008706">
    <property type="term" value="F:6-phospho-beta-glucosidase activity"/>
    <property type="evidence" value="ECO:0007669"/>
    <property type="project" value="UniProtKB-EC"/>
</dbReference>
<dbReference type="AlphaFoldDB" id="A0A240EKA8"/>
<name>A0A240EKA8_9VIBR</name>
<sequence>MTQYAMKFPEGFILGAAASAWQTEGWSGKKDSQDSYIDAWYKNDRKVWHNGYGPAVATDFYNRYVEDIDLMQVVGLTHYRSSINWSRFMLDYEQGIVDEEYAGYVDKVIDTMLAKGIEPMFCLEHYELPAYLLEHYGGWSSPKVVDMFVHYAEEVFKRYAHKVKYWFSFNEPIVVQTRVYLDAIRYPYEQDTNKWMVWNHAKNLATAKIVKAYREHGYDGKIGVVLNPEVTYPRSSAVHDKRAAEIYDLFYNRVFLDPAIKGEYPAELLTLLRGNGIDFAPTEEDLAIIKHNTVDFIGANLYYPHRVKAPEAEWPTHVPFHPKKYFSGFDLPGREMNFSRGWEIDPAIVYDMAMRIKNEYGNIEWILSENGMGIENEAEFKDEEGQIQDDYRIDFISRHLFHLLRAIEDGANCRGYMLWAFTDNVSPMNAFKNRYGLVEIDLEDNRNRRVKKSGQWYKTLSETRCLDIDLDDEYR</sequence>
<gene>
    <name evidence="5" type="primary">gmuD_2</name>
    <name evidence="5" type="ORF">VTH8203_02568</name>
</gene>
<keyword evidence="6" id="KW-1185">Reference proteome</keyword>
<evidence type="ECO:0000256" key="2">
    <source>
        <dbReference type="ARBA" id="ARBA00022801"/>
    </source>
</evidence>
<comment type="similarity">
    <text evidence="1 4">Belongs to the glycosyl hydrolase 1 family.</text>
</comment>
<evidence type="ECO:0000313" key="5">
    <source>
        <dbReference type="EMBL" id="SNX48931.1"/>
    </source>
</evidence>
<keyword evidence="2 5" id="KW-0378">Hydrolase</keyword>
<dbReference type="EMBL" id="OANU01000041">
    <property type="protein sequence ID" value="SNX48931.1"/>
    <property type="molecule type" value="Genomic_DNA"/>
</dbReference>
<dbReference type="RefSeq" id="WP_096994050.1">
    <property type="nucleotide sequence ID" value="NZ_JBHSII010000011.1"/>
</dbReference>
<dbReference type="GO" id="GO:0016052">
    <property type="term" value="P:carbohydrate catabolic process"/>
    <property type="evidence" value="ECO:0007669"/>
    <property type="project" value="TreeGrafter"/>
</dbReference>